<protein>
    <recommendedName>
        <fullName evidence="3">Anaphylatoxin-like domain-containing protein</fullName>
    </recommendedName>
</protein>
<reference evidence="2" key="1">
    <citation type="journal article" date="2014" name="Nat. Genet.">
        <title>Genome of the human hookworm Necator americanus.</title>
        <authorList>
            <person name="Tang Y.T."/>
            <person name="Gao X."/>
            <person name="Rosa B.A."/>
            <person name="Abubucker S."/>
            <person name="Hallsworth-Pepin K."/>
            <person name="Martin J."/>
            <person name="Tyagi R."/>
            <person name="Heizer E."/>
            <person name="Zhang X."/>
            <person name="Bhonagiri-Palsikar V."/>
            <person name="Minx P."/>
            <person name="Warren W.C."/>
            <person name="Wang Q."/>
            <person name="Zhan B."/>
            <person name="Hotez P.J."/>
            <person name="Sternberg P.W."/>
            <person name="Dougall A."/>
            <person name="Gaze S.T."/>
            <person name="Mulvenna J."/>
            <person name="Sotillo J."/>
            <person name="Ranganathan S."/>
            <person name="Rabelo E.M."/>
            <person name="Wilson R.K."/>
            <person name="Felgner P.L."/>
            <person name="Bethony J."/>
            <person name="Hawdon J.M."/>
            <person name="Gasser R.B."/>
            <person name="Loukas A."/>
            <person name="Mitreva M."/>
        </authorList>
    </citation>
    <scope>NUCLEOTIDE SEQUENCE [LARGE SCALE GENOMIC DNA]</scope>
</reference>
<evidence type="ECO:0000313" key="2">
    <source>
        <dbReference type="Proteomes" id="UP000053676"/>
    </source>
</evidence>
<gene>
    <name evidence="1" type="ORF">NECAME_12509</name>
</gene>
<dbReference type="Proteomes" id="UP000053676">
    <property type="component" value="Unassembled WGS sequence"/>
</dbReference>
<evidence type="ECO:0000313" key="1">
    <source>
        <dbReference type="EMBL" id="ETN75074.1"/>
    </source>
</evidence>
<proteinExistence type="predicted"/>
<dbReference type="STRING" id="51031.W2T0I2"/>
<accession>W2T0I2</accession>
<dbReference type="EMBL" id="KI660313">
    <property type="protein sequence ID" value="ETN75074.1"/>
    <property type="molecule type" value="Genomic_DNA"/>
</dbReference>
<name>W2T0I2_NECAM</name>
<dbReference type="KEGG" id="nai:NECAME_12509"/>
<keyword evidence="2" id="KW-1185">Reference proteome</keyword>
<organism evidence="1 2">
    <name type="scientific">Necator americanus</name>
    <name type="common">Human hookworm</name>
    <dbReference type="NCBI Taxonomy" id="51031"/>
    <lineage>
        <taxon>Eukaryota</taxon>
        <taxon>Metazoa</taxon>
        <taxon>Ecdysozoa</taxon>
        <taxon>Nematoda</taxon>
        <taxon>Chromadorea</taxon>
        <taxon>Rhabditida</taxon>
        <taxon>Rhabditina</taxon>
        <taxon>Rhabditomorpha</taxon>
        <taxon>Strongyloidea</taxon>
        <taxon>Ancylostomatidae</taxon>
        <taxon>Bunostominae</taxon>
        <taxon>Necator</taxon>
    </lineage>
</organism>
<dbReference type="OrthoDB" id="5869404at2759"/>
<dbReference type="AlphaFoldDB" id="W2T0I2"/>
<sequence>MSEAPTNFRDVARADLDISCKRRRVRILKLKERVLLASGIPLLDMSIQTNNAIRYGRVMTAAWSAASELSCVNPFSSPTASICCLRALLDSACEEGTSLARQDEMCPSSINTLGGGLRKECCDCCLLAKDLLHKNQPCIAPTGFSAACLKSFTRCCQGSLEITQPFPQITGSPTSDSGAVYLGDRCVNAKCEHLCNDR</sequence>
<evidence type="ECO:0008006" key="3">
    <source>
        <dbReference type="Google" id="ProtNLM"/>
    </source>
</evidence>